<dbReference type="Proteomes" id="UP000001034">
    <property type="component" value="Segment"/>
</dbReference>
<dbReference type="RefSeq" id="YP_001949901.1">
    <property type="nucleotide sequence ID" value="NC_010811.2"/>
</dbReference>
<protein>
    <submittedName>
        <fullName evidence="1">Uncharacterized protein</fullName>
    </submittedName>
</protein>
<evidence type="ECO:0000313" key="1">
    <source>
        <dbReference type="EMBL" id="BAG41471.1"/>
    </source>
</evidence>
<keyword evidence="2" id="KW-1185">Reference proteome</keyword>
<proteinExistence type="predicted"/>
<organism evidence="1 2">
    <name type="scientific">Ralstonia phage phiRSL1</name>
    <dbReference type="NCBI Taxonomy" id="1980924"/>
    <lineage>
        <taxon>Viruses</taxon>
        <taxon>Duplodnaviria</taxon>
        <taxon>Heunggongvirae</taxon>
        <taxon>Uroviricota</taxon>
        <taxon>Caudoviricetes</taxon>
        <taxon>Mieseafarmvirus</taxon>
        <taxon>Mieseafarmvirus RSL1</taxon>
    </lineage>
</organism>
<dbReference type="EMBL" id="AB366653">
    <property type="protein sequence ID" value="BAG41471.1"/>
    <property type="molecule type" value="Genomic_DNA"/>
</dbReference>
<evidence type="ECO:0000313" key="2">
    <source>
        <dbReference type="Proteomes" id="UP000001034"/>
    </source>
</evidence>
<dbReference type="KEGG" id="vg:6369740"/>
<sequence length="62" mass="7320">MCLPFLHKWTKWEVKSRASLQMDILNEQGKRFTHTVPEGIAHQERVCQRCGRLQIRITTAKL</sequence>
<name>B2ZXP6_9CAUD</name>
<dbReference type="GeneID" id="6369740"/>
<accession>B2ZXP6</accession>
<reference evidence="1 2" key="1">
    <citation type="journal article" date="2010" name="Virology">
        <title>A jumbo phage infecting the phytopathogen Ralstonia solanacearum defines a new lineage of the Myoviridae family.</title>
        <authorList>
            <person name="Yamada T."/>
            <person name="Satoh S."/>
            <person name="Ishikawa H."/>
            <person name="Fujiwara A."/>
            <person name="Kawasaki T."/>
            <person name="Fujie M."/>
            <person name="Ogata H."/>
        </authorList>
    </citation>
    <scope>NUCLEOTIDE SEQUENCE [LARGE SCALE GENOMIC DNA]</scope>
</reference>